<proteinExistence type="inferred from homology"/>
<reference evidence="7 8" key="1">
    <citation type="submission" date="2019-03" db="EMBL/GenBank/DDBJ databases">
        <title>Metabolic potential of uncultured bacteria and archaea associated with petroleum seepage in deep-sea sediments.</title>
        <authorList>
            <person name="Dong X."/>
            <person name="Hubert C."/>
        </authorList>
    </citation>
    <scope>NUCLEOTIDE SEQUENCE [LARGE SCALE GENOMIC DNA]</scope>
    <source>
        <strain evidence="7">E44_bin7</strain>
    </source>
</reference>
<dbReference type="InterPro" id="IPR014039">
    <property type="entry name" value="Transl_elong_EFTs/EF1B_dimer"/>
</dbReference>
<evidence type="ECO:0000256" key="1">
    <source>
        <dbReference type="ARBA" id="ARBA00005532"/>
    </source>
</evidence>
<organism evidence="7 8">
    <name type="scientific">Aerophobetes bacterium</name>
    <dbReference type="NCBI Taxonomy" id="2030807"/>
    <lineage>
        <taxon>Bacteria</taxon>
        <taxon>Candidatus Aerophobota</taxon>
    </lineage>
</organism>
<dbReference type="EMBL" id="SOKJ01000220">
    <property type="protein sequence ID" value="TET10513.1"/>
    <property type="molecule type" value="Genomic_DNA"/>
</dbReference>
<dbReference type="InterPro" id="IPR009060">
    <property type="entry name" value="UBA-like_sf"/>
</dbReference>
<keyword evidence="4 5" id="KW-0648">Protein biosynthesis</keyword>
<comment type="function">
    <text evidence="5">Associates with the EF-Tu.GDP complex and induces the exchange of GDP to GTP. It remains bound to the aminoacyl-tRNA.EF-Tu.GTP complex up to the GTP hydrolysis stage on the ribosome.</text>
</comment>
<dbReference type="Proteomes" id="UP000316360">
    <property type="component" value="Unassembled WGS sequence"/>
</dbReference>
<evidence type="ECO:0000313" key="8">
    <source>
        <dbReference type="Proteomes" id="UP000316360"/>
    </source>
</evidence>
<dbReference type="Gene3D" id="1.10.8.10">
    <property type="entry name" value="DNA helicase RuvA subunit, C-terminal domain"/>
    <property type="match status" value="1"/>
</dbReference>
<evidence type="ECO:0000256" key="4">
    <source>
        <dbReference type="ARBA" id="ARBA00022917"/>
    </source>
</evidence>
<dbReference type="Gene3D" id="3.30.479.20">
    <property type="entry name" value="Elongation factor Ts, dimerisation domain"/>
    <property type="match status" value="1"/>
</dbReference>
<comment type="caution">
    <text evidence="7">The sequence shown here is derived from an EMBL/GenBank/DDBJ whole genome shotgun (WGS) entry which is preliminary data.</text>
</comment>
<dbReference type="PANTHER" id="PTHR11741:SF0">
    <property type="entry name" value="ELONGATION FACTOR TS, MITOCHONDRIAL"/>
    <property type="match status" value="1"/>
</dbReference>
<accession>A0A523RXL8</accession>
<evidence type="ECO:0000256" key="3">
    <source>
        <dbReference type="ARBA" id="ARBA00022768"/>
    </source>
</evidence>
<sequence length="202" mass="23229">MDISMEKIKRLRKETSAGVLDCKQAIEETGGDIEEAKKVLRKKGMEIAEIKSGEKTTQGRIISYIHHNGKVGALVEIYCQSDFVAINAEFQEFAKDIAMHIVAFNPRWNSPEDIPAEVVEEEKSILKVQAEKEGKPSGIIEKIIDGRIKKFYSRVCLLEQPFLKDDKKTVRRYLQQFIAKVGENIKINRFVRYELRERAENN</sequence>
<dbReference type="GO" id="GO:0005737">
    <property type="term" value="C:cytoplasm"/>
    <property type="evidence" value="ECO:0007669"/>
    <property type="project" value="UniProtKB-SubCell"/>
</dbReference>
<dbReference type="FunFam" id="1.10.8.10:FF:000001">
    <property type="entry name" value="Elongation factor Ts"/>
    <property type="match status" value="1"/>
</dbReference>
<dbReference type="CDD" id="cd14275">
    <property type="entry name" value="UBA_EF-Ts"/>
    <property type="match status" value="1"/>
</dbReference>
<dbReference type="GO" id="GO:0003746">
    <property type="term" value="F:translation elongation factor activity"/>
    <property type="evidence" value="ECO:0007669"/>
    <property type="project" value="UniProtKB-UniRule"/>
</dbReference>
<feature type="region of interest" description="Involved in Mg(2+) ion dislocation from EF-Tu" evidence="5">
    <location>
        <begin position="81"/>
        <end position="84"/>
    </location>
</feature>
<evidence type="ECO:0000259" key="6">
    <source>
        <dbReference type="Pfam" id="PF00889"/>
    </source>
</evidence>
<keyword evidence="5" id="KW-0963">Cytoplasm</keyword>
<dbReference type="HAMAP" id="MF_00050">
    <property type="entry name" value="EF_Ts"/>
    <property type="match status" value="1"/>
</dbReference>
<dbReference type="Gene3D" id="1.10.286.20">
    <property type="match status" value="1"/>
</dbReference>
<dbReference type="PANTHER" id="PTHR11741">
    <property type="entry name" value="ELONGATION FACTOR TS"/>
    <property type="match status" value="1"/>
</dbReference>
<dbReference type="AlphaFoldDB" id="A0A523RXL8"/>
<dbReference type="SUPFAM" id="SSF46934">
    <property type="entry name" value="UBA-like"/>
    <property type="match status" value="1"/>
</dbReference>
<comment type="similarity">
    <text evidence="1 5">Belongs to the EF-Ts family.</text>
</comment>
<dbReference type="InterPro" id="IPR001816">
    <property type="entry name" value="Transl_elong_EFTs/EF1B"/>
</dbReference>
<evidence type="ECO:0000313" key="7">
    <source>
        <dbReference type="EMBL" id="TET10513.1"/>
    </source>
</evidence>
<dbReference type="FunFam" id="1.10.286.20:FF:000001">
    <property type="entry name" value="Elongation factor Ts"/>
    <property type="match status" value="1"/>
</dbReference>
<gene>
    <name evidence="5" type="primary">tsf</name>
    <name evidence="7" type="ORF">E3J84_03915</name>
</gene>
<protein>
    <recommendedName>
        <fullName evidence="2 5">Elongation factor Ts</fullName>
        <shortName evidence="5">EF-Ts</shortName>
    </recommendedName>
</protein>
<dbReference type="InterPro" id="IPR036402">
    <property type="entry name" value="EF-Ts_dimer_sf"/>
</dbReference>
<comment type="subcellular location">
    <subcellularLocation>
        <location evidence="5">Cytoplasm</location>
    </subcellularLocation>
</comment>
<name>A0A523RXL8_UNCAE</name>
<dbReference type="SUPFAM" id="SSF54713">
    <property type="entry name" value="Elongation factor Ts (EF-Ts), dimerisation domain"/>
    <property type="match status" value="1"/>
</dbReference>
<evidence type="ECO:0000256" key="2">
    <source>
        <dbReference type="ARBA" id="ARBA00016956"/>
    </source>
</evidence>
<evidence type="ECO:0000256" key="5">
    <source>
        <dbReference type="HAMAP-Rule" id="MF_00050"/>
    </source>
</evidence>
<keyword evidence="3 5" id="KW-0251">Elongation factor</keyword>
<feature type="domain" description="Translation elongation factor EFTs/EF1B dimerisation" evidence="6">
    <location>
        <begin position="30"/>
        <end position="197"/>
    </location>
</feature>
<dbReference type="Pfam" id="PF00889">
    <property type="entry name" value="EF_TS"/>
    <property type="match status" value="1"/>
</dbReference>